<evidence type="ECO:0000313" key="2">
    <source>
        <dbReference type="Proteomes" id="UP000106699"/>
    </source>
</evidence>
<organism evidence="1 2">
    <name type="scientific">lymphocystis disease virus-China</name>
    <dbReference type="NCBI Taxonomy" id="256729"/>
    <lineage>
        <taxon>Viruses</taxon>
        <taxon>Varidnaviria</taxon>
        <taxon>Bamfordvirae</taxon>
        <taxon>Nucleocytoviricota</taxon>
        <taxon>Megaviricetes</taxon>
        <taxon>Pimascovirales</taxon>
        <taxon>Pimascovirales incertae sedis</taxon>
        <taxon>Iridoviridae</taxon>
        <taxon>Alphairidovirinae</taxon>
        <taxon>Lymphocystivirus</taxon>
        <taxon>Lymphocystivirus paralichthys1</taxon>
        <taxon>Lymphocystis disease virus 2</taxon>
    </lineage>
</organism>
<reference evidence="1 2" key="1">
    <citation type="journal article" date="2004" name="J. Virol.">
        <title>Complete genome sequence of lymphocystis disease virus isolated from China.</title>
        <authorList>
            <person name="Zhang Q.Y."/>
            <person name="Xiao F."/>
            <person name="Xie J."/>
            <person name="Li Z.Q."/>
            <person name="Gui J.F."/>
        </authorList>
    </citation>
    <scope>NUCLEOTIDE SEQUENCE [LARGE SCALE GENOMIC DNA]</scope>
</reference>
<name>Q677R1_9VIRU</name>
<evidence type="ECO:0000313" key="1">
    <source>
        <dbReference type="EMBL" id="AAU11046.1"/>
    </source>
</evidence>
<dbReference type="EMBL" id="AY380826">
    <property type="protein sequence ID" value="AAU11046.1"/>
    <property type="molecule type" value="Genomic_DNA"/>
</dbReference>
<dbReference type="RefSeq" id="YP_073707.1">
    <property type="nucleotide sequence ID" value="NC_005902.1"/>
</dbReference>
<proteinExistence type="predicted"/>
<sequence length="85" mass="9686">MFFKQPALSRRANKTPLLLNLESTHPDLLHETYIYRFFERIKNLTYTTFSNSNFIGIGNSLETLSATSSALFHNAVKSGTSLNWT</sequence>
<protein>
    <submittedName>
        <fullName evidence="1">Uncharacterized protein</fullName>
    </submittedName>
</protein>
<dbReference type="Proteomes" id="UP000106699">
    <property type="component" value="Segment"/>
</dbReference>
<keyword evidence="2" id="KW-1185">Reference proteome</keyword>
<dbReference type="KEGG" id="vg:2979055"/>
<dbReference type="GeneID" id="2979055"/>
<accession>Q677R1</accession>